<protein>
    <submittedName>
        <fullName evidence="2">Uncharacterized protein</fullName>
    </submittedName>
</protein>
<comment type="caution">
    <text evidence="2">The sequence shown here is derived from an EMBL/GenBank/DDBJ whole genome shotgun (WGS) entry which is preliminary data.</text>
</comment>
<feature type="compositionally biased region" description="Basic and acidic residues" evidence="1">
    <location>
        <begin position="24"/>
        <end position="54"/>
    </location>
</feature>
<evidence type="ECO:0000313" key="2">
    <source>
        <dbReference type="EMBL" id="KAJ1199049.1"/>
    </source>
</evidence>
<accession>A0AAV7VEI6</accession>
<dbReference type="AlphaFoldDB" id="A0AAV7VEI6"/>
<evidence type="ECO:0000313" key="3">
    <source>
        <dbReference type="Proteomes" id="UP001066276"/>
    </source>
</evidence>
<proteinExistence type="predicted"/>
<evidence type="ECO:0000256" key="1">
    <source>
        <dbReference type="SAM" id="MobiDB-lite"/>
    </source>
</evidence>
<keyword evidence="3" id="KW-1185">Reference proteome</keyword>
<reference evidence="2" key="1">
    <citation type="journal article" date="2022" name="bioRxiv">
        <title>Sequencing and chromosome-scale assembly of the giantPleurodeles waltlgenome.</title>
        <authorList>
            <person name="Brown T."/>
            <person name="Elewa A."/>
            <person name="Iarovenko S."/>
            <person name="Subramanian E."/>
            <person name="Araus A.J."/>
            <person name="Petzold A."/>
            <person name="Susuki M."/>
            <person name="Suzuki K.-i.T."/>
            <person name="Hayashi T."/>
            <person name="Toyoda A."/>
            <person name="Oliveira C."/>
            <person name="Osipova E."/>
            <person name="Leigh N.D."/>
            <person name="Simon A."/>
            <person name="Yun M.H."/>
        </authorList>
    </citation>
    <scope>NUCLEOTIDE SEQUENCE</scope>
    <source>
        <strain evidence="2">20211129_DDA</strain>
        <tissue evidence="2">Liver</tissue>
    </source>
</reference>
<name>A0AAV7VEI6_PLEWA</name>
<gene>
    <name evidence="2" type="ORF">NDU88_002887</name>
</gene>
<feature type="region of interest" description="Disordered" evidence="1">
    <location>
        <begin position="24"/>
        <end position="80"/>
    </location>
</feature>
<sequence length="80" mass="8972">MPRGTVEDVKQEIDLLEKRLKKTERGKMGGKEIRGVRGEKSCKESEGARGDTSGKESGGARGETSGVKWSWNFWQRSMKK</sequence>
<organism evidence="2 3">
    <name type="scientific">Pleurodeles waltl</name>
    <name type="common">Iberian ribbed newt</name>
    <dbReference type="NCBI Taxonomy" id="8319"/>
    <lineage>
        <taxon>Eukaryota</taxon>
        <taxon>Metazoa</taxon>
        <taxon>Chordata</taxon>
        <taxon>Craniata</taxon>
        <taxon>Vertebrata</taxon>
        <taxon>Euteleostomi</taxon>
        <taxon>Amphibia</taxon>
        <taxon>Batrachia</taxon>
        <taxon>Caudata</taxon>
        <taxon>Salamandroidea</taxon>
        <taxon>Salamandridae</taxon>
        <taxon>Pleurodelinae</taxon>
        <taxon>Pleurodeles</taxon>
    </lineage>
</organism>
<dbReference type="Proteomes" id="UP001066276">
    <property type="component" value="Chromosome 2_1"/>
</dbReference>
<dbReference type="EMBL" id="JANPWB010000003">
    <property type="protein sequence ID" value="KAJ1199049.1"/>
    <property type="molecule type" value="Genomic_DNA"/>
</dbReference>